<dbReference type="EMBL" id="CP003837">
    <property type="protein sequence ID" value="AGH44445.1"/>
    <property type="molecule type" value="Genomic_DNA"/>
</dbReference>
<protein>
    <submittedName>
        <fullName evidence="2">Uncharacterized protein</fullName>
    </submittedName>
</protein>
<dbReference type="Proteomes" id="UP000011864">
    <property type="component" value="Chromosome"/>
</dbReference>
<dbReference type="HOGENOM" id="CLU_2772185_0_0_6"/>
<keyword evidence="3" id="KW-1185">Reference proteome</keyword>
<name>K6YZ14_9ALTE</name>
<feature type="region of interest" description="Disordered" evidence="1">
    <location>
        <begin position="1"/>
        <end position="24"/>
    </location>
</feature>
<dbReference type="KEGG" id="gps:C427_2336"/>
<sequence length="69" mass="7452">MPTTTTEVPQLSKESKRIEQTTGDTSVPCMGFHSAAKKMAFSCLPNKAPTLAIMDLQLNSVVRVHAAFS</sequence>
<gene>
    <name evidence="2" type="ORF">C427_2336</name>
</gene>
<dbReference type="AlphaFoldDB" id="K6YZ14"/>
<proteinExistence type="predicted"/>
<evidence type="ECO:0000313" key="3">
    <source>
        <dbReference type="Proteomes" id="UP000011864"/>
    </source>
</evidence>
<evidence type="ECO:0000313" key="2">
    <source>
        <dbReference type="EMBL" id="AGH44445.1"/>
    </source>
</evidence>
<accession>K6YZ14</accession>
<organism evidence="2 3">
    <name type="scientific">Paraglaciecola psychrophila 170</name>
    <dbReference type="NCBI Taxonomy" id="1129794"/>
    <lineage>
        <taxon>Bacteria</taxon>
        <taxon>Pseudomonadati</taxon>
        <taxon>Pseudomonadota</taxon>
        <taxon>Gammaproteobacteria</taxon>
        <taxon>Alteromonadales</taxon>
        <taxon>Alteromonadaceae</taxon>
        <taxon>Paraglaciecola</taxon>
    </lineage>
</organism>
<evidence type="ECO:0000256" key="1">
    <source>
        <dbReference type="SAM" id="MobiDB-lite"/>
    </source>
</evidence>
<reference evidence="2 3" key="1">
    <citation type="journal article" date="2013" name="Genome Announc.">
        <title>Complete Genome Sequence of Glaciecola psychrophila Strain 170T.</title>
        <authorList>
            <person name="Yin J."/>
            <person name="Chen J."/>
            <person name="Liu G."/>
            <person name="Yu Y."/>
            <person name="Song L."/>
            <person name="Wang X."/>
            <person name="Qu X."/>
        </authorList>
    </citation>
    <scope>NUCLEOTIDE SEQUENCE [LARGE SCALE GENOMIC DNA]</scope>
    <source>
        <strain evidence="2 3">170</strain>
    </source>
</reference>